<dbReference type="AlphaFoldDB" id="A0A381QVR7"/>
<dbReference type="Pfam" id="PF02481">
    <property type="entry name" value="DNA_processg_A"/>
    <property type="match status" value="1"/>
</dbReference>
<dbReference type="InterPro" id="IPR057666">
    <property type="entry name" value="DrpA_SLOG"/>
</dbReference>
<evidence type="ECO:0000256" key="1">
    <source>
        <dbReference type="ARBA" id="ARBA00006525"/>
    </source>
</evidence>
<dbReference type="PANTHER" id="PTHR43022">
    <property type="entry name" value="PROTEIN SMF"/>
    <property type="match status" value="1"/>
</dbReference>
<dbReference type="InterPro" id="IPR010994">
    <property type="entry name" value="RuvA_2-like"/>
</dbReference>
<organism evidence="4">
    <name type="scientific">marine metagenome</name>
    <dbReference type="NCBI Taxonomy" id="408172"/>
    <lineage>
        <taxon>unclassified sequences</taxon>
        <taxon>metagenomes</taxon>
        <taxon>ecological metagenomes</taxon>
    </lineage>
</organism>
<evidence type="ECO:0000313" key="4">
    <source>
        <dbReference type="EMBL" id="SUZ82679.1"/>
    </source>
</evidence>
<dbReference type="NCBIfam" id="TIGR00732">
    <property type="entry name" value="dprA"/>
    <property type="match status" value="1"/>
</dbReference>
<dbReference type="EMBL" id="UINC01001517">
    <property type="protein sequence ID" value="SUZ82679.1"/>
    <property type="molecule type" value="Genomic_DNA"/>
</dbReference>
<name>A0A381QVR7_9ZZZZ</name>
<dbReference type="InterPro" id="IPR003488">
    <property type="entry name" value="DprA"/>
</dbReference>
<dbReference type="InterPro" id="IPR041614">
    <property type="entry name" value="DprA_WH"/>
</dbReference>
<protein>
    <submittedName>
        <fullName evidence="4">Uncharacterized protein</fullName>
    </submittedName>
</protein>
<sequence>MTENVLKPDKSDPAWSWLALSLISGIGYKKIRNLIEHIGSVEDLLKTSPEILIEQFQISSKLADLISKATQSHSFNIEKRIIEESPGVRLFCPDSSGYPLRLQQISTPPSVLYWQGELQHAESPCLAFVGSRGCTAYGKQQTRRLVKEISQYVPDMIIVSGLAKGIDTVAHETALEFGLKTISILAGGLQHIYPPENKQLAEEILKNGALVSEFPLGVKPLARNFPIRNRVISGLSMGIVVTEARKNSGAKITAAFALEQNREVFAVPGRVDSAASSGTNSLIARQHAKLVSSAEDILEELSLISATATNLPLSPDGETGFKKINPDDLGEKQSRILKALNDGVEEIDAIYEQTGLEMNFLLATLLELELTGTVENIGGQIYRLRVELEIPSN</sequence>
<evidence type="ECO:0000259" key="2">
    <source>
        <dbReference type="Pfam" id="PF02481"/>
    </source>
</evidence>
<dbReference type="GO" id="GO:0009294">
    <property type="term" value="P:DNA-mediated transformation"/>
    <property type="evidence" value="ECO:0007669"/>
    <property type="project" value="InterPro"/>
</dbReference>
<feature type="domain" description="DprA winged helix" evidence="3">
    <location>
        <begin position="326"/>
        <end position="379"/>
    </location>
</feature>
<dbReference type="PANTHER" id="PTHR43022:SF1">
    <property type="entry name" value="PROTEIN SMF"/>
    <property type="match status" value="1"/>
</dbReference>
<feature type="domain" description="Smf/DprA SLOG" evidence="2">
    <location>
        <begin position="91"/>
        <end position="301"/>
    </location>
</feature>
<reference evidence="4" key="1">
    <citation type="submission" date="2018-05" db="EMBL/GenBank/DDBJ databases">
        <authorList>
            <person name="Lanie J.A."/>
            <person name="Ng W.-L."/>
            <person name="Kazmierczak K.M."/>
            <person name="Andrzejewski T.M."/>
            <person name="Davidsen T.M."/>
            <person name="Wayne K.J."/>
            <person name="Tettelin H."/>
            <person name="Glass J.I."/>
            <person name="Rusch D."/>
            <person name="Podicherti R."/>
            <person name="Tsui H.-C.T."/>
            <person name="Winkler M.E."/>
        </authorList>
    </citation>
    <scope>NUCLEOTIDE SEQUENCE</scope>
</reference>
<accession>A0A381QVR7</accession>
<proteinExistence type="inferred from homology"/>
<dbReference type="Gene3D" id="1.10.10.10">
    <property type="entry name" value="Winged helix-like DNA-binding domain superfamily/Winged helix DNA-binding domain"/>
    <property type="match status" value="1"/>
</dbReference>
<dbReference type="Gene3D" id="3.40.50.450">
    <property type="match status" value="1"/>
</dbReference>
<gene>
    <name evidence="4" type="ORF">METZ01_LOCUS35533</name>
</gene>
<evidence type="ECO:0000259" key="3">
    <source>
        <dbReference type="Pfam" id="PF17782"/>
    </source>
</evidence>
<dbReference type="InterPro" id="IPR036388">
    <property type="entry name" value="WH-like_DNA-bd_sf"/>
</dbReference>
<dbReference type="SUPFAM" id="SSF47781">
    <property type="entry name" value="RuvA domain 2-like"/>
    <property type="match status" value="1"/>
</dbReference>
<dbReference type="SUPFAM" id="SSF102405">
    <property type="entry name" value="MCP/YpsA-like"/>
    <property type="match status" value="1"/>
</dbReference>
<dbReference type="Pfam" id="PF17782">
    <property type="entry name" value="WHD_DprA"/>
    <property type="match status" value="1"/>
</dbReference>
<comment type="similarity">
    <text evidence="1">Belongs to the DprA/Smf family.</text>
</comment>